<name>A0A251TLH5_HELAN</name>
<dbReference type="EMBL" id="CM007899">
    <property type="protein sequence ID" value="OTG11603.1"/>
    <property type="molecule type" value="Genomic_DNA"/>
</dbReference>
<accession>A0A251TLH5</accession>
<feature type="compositionally biased region" description="Basic and acidic residues" evidence="1">
    <location>
        <begin position="1"/>
        <end position="14"/>
    </location>
</feature>
<evidence type="ECO:0000256" key="1">
    <source>
        <dbReference type="SAM" id="MobiDB-lite"/>
    </source>
</evidence>
<feature type="region of interest" description="Disordered" evidence="1">
    <location>
        <begin position="1"/>
        <end position="65"/>
    </location>
</feature>
<evidence type="ECO:0000313" key="3">
    <source>
        <dbReference type="Proteomes" id="UP000215914"/>
    </source>
</evidence>
<keyword evidence="3" id="KW-1185">Reference proteome</keyword>
<sequence>MHEPGQRKKKEQVYPRHKKCKTSGQRKKKEQVYPRHKKCKTSVNPMLNRGALEPNTPHRPSHASD</sequence>
<reference evidence="3" key="1">
    <citation type="journal article" date="2017" name="Nature">
        <title>The sunflower genome provides insights into oil metabolism, flowering and Asterid evolution.</title>
        <authorList>
            <person name="Badouin H."/>
            <person name="Gouzy J."/>
            <person name="Grassa C.J."/>
            <person name="Murat F."/>
            <person name="Staton S.E."/>
            <person name="Cottret L."/>
            <person name="Lelandais-Briere C."/>
            <person name="Owens G.L."/>
            <person name="Carrere S."/>
            <person name="Mayjonade B."/>
            <person name="Legrand L."/>
            <person name="Gill N."/>
            <person name="Kane N.C."/>
            <person name="Bowers J.E."/>
            <person name="Hubner S."/>
            <person name="Bellec A."/>
            <person name="Berard A."/>
            <person name="Berges H."/>
            <person name="Blanchet N."/>
            <person name="Boniface M.C."/>
            <person name="Brunel D."/>
            <person name="Catrice O."/>
            <person name="Chaidir N."/>
            <person name="Claudel C."/>
            <person name="Donnadieu C."/>
            <person name="Faraut T."/>
            <person name="Fievet G."/>
            <person name="Helmstetter N."/>
            <person name="King M."/>
            <person name="Knapp S.J."/>
            <person name="Lai Z."/>
            <person name="Le Paslier M.C."/>
            <person name="Lippi Y."/>
            <person name="Lorenzon L."/>
            <person name="Mandel J.R."/>
            <person name="Marage G."/>
            <person name="Marchand G."/>
            <person name="Marquand E."/>
            <person name="Bret-Mestries E."/>
            <person name="Morien E."/>
            <person name="Nambeesan S."/>
            <person name="Nguyen T."/>
            <person name="Pegot-Espagnet P."/>
            <person name="Pouilly N."/>
            <person name="Raftis F."/>
            <person name="Sallet E."/>
            <person name="Schiex T."/>
            <person name="Thomas J."/>
            <person name="Vandecasteele C."/>
            <person name="Vares D."/>
            <person name="Vear F."/>
            <person name="Vautrin S."/>
            <person name="Crespi M."/>
            <person name="Mangin B."/>
            <person name="Burke J.M."/>
            <person name="Salse J."/>
            <person name="Munos S."/>
            <person name="Vincourt P."/>
            <person name="Rieseberg L.H."/>
            <person name="Langlade N.B."/>
        </authorList>
    </citation>
    <scope>NUCLEOTIDE SEQUENCE [LARGE SCALE GENOMIC DNA]</scope>
    <source>
        <strain evidence="3">cv. SF193</strain>
    </source>
</reference>
<feature type="compositionally biased region" description="Basic residues" evidence="1">
    <location>
        <begin position="15"/>
        <end position="40"/>
    </location>
</feature>
<dbReference type="Proteomes" id="UP000215914">
    <property type="component" value="Chromosome 10"/>
</dbReference>
<dbReference type="AlphaFoldDB" id="A0A251TLH5"/>
<dbReference type="InParanoid" id="A0A251TLH5"/>
<gene>
    <name evidence="2" type="ORF">HannXRQ_Chr10g0300571</name>
</gene>
<proteinExistence type="predicted"/>
<evidence type="ECO:0000313" key="2">
    <source>
        <dbReference type="EMBL" id="OTG11603.1"/>
    </source>
</evidence>
<protein>
    <submittedName>
        <fullName evidence="2">Uncharacterized protein</fullName>
    </submittedName>
</protein>
<organism evidence="2 3">
    <name type="scientific">Helianthus annuus</name>
    <name type="common">Common sunflower</name>
    <dbReference type="NCBI Taxonomy" id="4232"/>
    <lineage>
        <taxon>Eukaryota</taxon>
        <taxon>Viridiplantae</taxon>
        <taxon>Streptophyta</taxon>
        <taxon>Embryophyta</taxon>
        <taxon>Tracheophyta</taxon>
        <taxon>Spermatophyta</taxon>
        <taxon>Magnoliopsida</taxon>
        <taxon>eudicotyledons</taxon>
        <taxon>Gunneridae</taxon>
        <taxon>Pentapetalae</taxon>
        <taxon>asterids</taxon>
        <taxon>campanulids</taxon>
        <taxon>Asterales</taxon>
        <taxon>Asteraceae</taxon>
        <taxon>Asteroideae</taxon>
        <taxon>Heliantheae alliance</taxon>
        <taxon>Heliantheae</taxon>
        <taxon>Helianthus</taxon>
    </lineage>
</organism>